<evidence type="ECO:0000256" key="1">
    <source>
        <dbReference type="SAM" id="MobiDB-lite"/>
    </source>
</evidence>
<accession>A0A4Z2IKE2</accession>
<organism evidence="2 3">
    <name type="scientific">Liparis tanakae</name>
    <name type="common">Tanaka's snailfish</name>
    <dbReference type="NCBI Taxonomy" id="230148"/>
    <lineage>
        <taxon>Eukaryota</taxon>
        <taxon>Metazoa</taxon>
        <taxon>Chordata</taxon>
        <taxon>Craniata</taxon>
        <taxon>Vertebrata</taxon>
        <taxon>Euteleostomi</taxon>
        <taxon>Actinopterygii</taxon>
        <taxon>Neopterygii</taxon>
        <taxon>Teleostei</taxon>
        <taxon>Neoteleostei</taxon>
        <taxon>Acanthomorphata</taxon>
        <taxon>Eupercaria</taxon>
        <taxon>Perciformes</taxon>
        <taxon>Cottioidei</taxon>
        <taxon>Cottales</taxon>
        <taxon>Liparidae</taxon>
        <taxon>Liparis</taxon>
    </lineage>
</organism>
<evidence type="ECO:0000313" key="3">
    <source>
        <dbReference type="Proteomes" id="UP000314294"/>
    </source>
</evidence>
<dbReference type="EMBL" id="SRLO01000073">
    <property type="protein sequence ID" value="TNN78490.1"/>
    <property type="molecule type" value="Genomic_DNA"/>
</dbReference>
<gene>
    <name evidence="2" type="ORF">EYF80_011273</name>
</gene>
<sequence>MAGASSRTAGPAGRWAPTPAEREHPLLLLEEVSITSKVMRDQNTRSNTTDTKLLSSRAHAHAIAPKAGDWRSDQQDVFLYLFCSHYHANRHRWPWPELGIKSVGRHPIGEP</sequence>
<dbReference type="AlphaFoldDB" id="A0A4Z2IKE2"/>
<keyword evidence="3" id="KW-1185">Reference proteome</keyword>
<reference evidence="2 3" key="1">
    <citation type="submission" date="2019-03" db="EMBL/GenBank/DDBJ databases">
        <title>First draft genome of Liparis tanakae, snailfish: a comprehensive survey of snailfish specific genes.</title>
        <authorList>
            <person name="Kim W."/>
            <person name="Song I."/>
            <person name="Jeong J.-H."/>
            <person name="Kim D."/>
            <person name="Kim S."/>
            <person name="Ryu S."/>
            <person name="Song J.Y."/>
            <person name="Lee S.K."/>
        </authorList>
    </citation>
    <scope>NUCLEOTIDE SEQUENCE [LARGE SCALE GENOMIC DNA]</scope>
    <source>
        <tissue evidence="2">Muscle</tissue>
    </source>
</reference>
<evidence type="ECO:0000313" key="2">
    <source>
        <dbReference type="EMBL" id="TNN78490.1"/>
    </source>
</evidence>
<proteinExistence type="predicted"/>
<feature type="region of interest" description="Disordered" evidence="1">
    <location>
        <begin position="1"/>
        <end position="23"/>
    </location>
</feature>
<dbReference type="Proteomes" id="UP000314294">
    <property type="component" value="Unassembled WGS sequence"/>
</dbReference>
<comment type="caution">
    <text evidence="2">The sequence shown here is derived from an EMBL/GenBank/DDBJ whole genome shotgun (WGS) entry which is preliminary data.</text>
</comment>
<protein>
    <submittedName>
        <fullName evidence="2">Uncharacterized protein</fullName>
    </submittedName>
</protein>
<name>A0A4Z2IKE2_9TELE</name>